<accession>V9LJX0</accession>
<dbReference type="PANTHER" id="PTHR16703:SF3">
    <property type="entry name" value="CLAUDIN-12"/>
    <property type="match status" value="1"/>
</dbReference>
<keyword evidence="1" id="KW-0812">Transmembrane</keyword>
<feature type="non-terminal residue" evidence="2">
    <location>
        <position position="1"/>
    </location>
</feature>
<dbReference type="AlphaFoldDB" id="V9LJX0"/>
<protein>
    <submittedName>
        <fullName evidence="2">Claudin-12-like protein</fullName>
    </submittedName>
</protein>
<organism evidence="2">
    <name type="scientific">Callorhinchus milii</name>
    <name type="common">Ghost shark</name>
    <dbReference type="NCBI Taxonomy" id="7868"/>
    <lineage>
        <taxon>Eukaryota</taxon>
        <taxon>Metazoa</taxon>
        <taxon>Chordata</taxon>
        <taxon>Craniata</taxon>
        <taxon>Vertebrata</taxon>
        <taxon>Chondrichthyes</taxon>
        <taxon>Holocephali</taxon>
        <taxon>Chimaeriformes</taxon>
        <taxon>Callorhinchidae</taxon>
        <taxon>Callorhinchus</taxon>
    </lineage>
</organism>
<proteinExistence type="evidence at transcript level"/>
<feature type="transmembrane region" description="Helical" evidence="1">
    <location>
        <begin position="47"/>
        <end position="75"/>
    </location>
</feature>
<keyword evidence="1" id="KW-0472">Membrane</keyword>
<evidence type="ECO:0000313" key="2">
    <source>
        <dbReference type="EMBL" id="AFP13913.1"/>
    </source>
</evidence>
<dbReference type="PANTHER" id="PTHR16703">
    <property type="entry name" value="CLAUDIN-12"/>
    <property type="match status" value="1"/>
</dbReference>
<keyword evidence="1" id="KW-1133">Transmembrane helix</keyword>
<dbReference type="GO" id="GO:0005886">
    <property type="term" value="C:plasma membrane"/>
    <property type="evidence" value="ECO:0007669"/>
    <property type="project" value="TreeGrafter"/>
</dbReference>
<dbReference type="EMBL" id="JW881396">
    <property type="protein sequence ID" value="AFP13913.1"/>
    <property type="molecule type" value="mRNA"/>
</dbReference>
<dbReference type="InterPro" id="IPR013287">
    <property type="entry name" value="Claudin12"/>
</dbReference>
<sequence length="131" mass="14023">PCGCLVNSPGCHLVAATLLLLAAGMTLAPSLWTLLHTAELNRRYQPIWAPGVCAYMALGSAGGLLLSSGLFYLWYCACRALPSPFWQPLSSGYPESAVSYPTTLTYASGPYSRRSRLSTIEIDIPVLLSPS</sequence>
<name>V9LJX0_CALMI</name>
<reference evidence="2" key="1">
    <citation type="journal article" date="2014" name="Nature">
        <title>Elephant shark genome provides unique insights into gnathostome evolution.</title>
        <authorList>
            <consortium name="International Elephant Shark Genome Sequencing Consortium"/>
            <person name="Venkatesh B."/>
            <person name="Lee A.P."/>
            <person name="Ravi V."/>
            <person name="Maurya A.K."/>
            <person name="Lian M.M."/>
            <person name="Swann J.B."/>
            <person name="Ohta Y."/>
            <person name="Flajnik M.F."/>
            <person name="Sutoh Y."/>
            <person name="Kasahara M."/>
            <person name="Hoon S."/>
            <person name="Gangu V."/>
            <person name="Roy S.W."/>
            <person name="Irimia M."/>
            <person name="Korzh V."/>
            <person name="Kondrychyn I."/>
            <person name="Lim Z.W."/>
            <person name="Tay B.H."/>
            <person name="Tohari S."/>
            <person name="Kong K.W."/>
            <person name="Ho S."/>
            <person name="Lorente-Galdos B."/>
            <person name="Quilez J."/>
            <person name="Marques-Bonet T."/>
            <person name="Raney B.J."/>
            <person name="Ingham P.W."/>
            <person name="Tay A."/>
            <person name="Hillier L.W."/>
            <person name="Minx P."/>
            <person name="Boehm T."/>
            <person name="Wilson R.K."/>
            <person name="Brenner S."/>
            <person name="Warren W.C."/>
        </authorList>
    </citation>
    <scope>NUCLEOTIDE SEQUENCE</scope>
    <source>
        <tissue evidence="2">Kidney</tissue>
    </source>
</reference>
<feature type="non-terminal residue" evidence="2">
    <location>
        <position position="131"/>
    </location>
</feature>
<feature type="transmembrane region" description="Helical" evidence="1">
    <location>
        <begin position="13"/>
        <end position="35"/>
    </location>
</feature>
<evidence type="ECO:0000256" key="1">
    <source>
        <dbReference type="SAM" id="Phobius"/>
    </source>
</evidence>